<gene>
    <name evidence="2" type="ORF">EOD39_15543</name>
</gene>
<protein>
    <submittedName>
        <fullName evidence="2">Uncharacterized protein</fullName>
    </submittedName>
</protein>
<sequence length="262" mass="28651">MLREPGLPEKVIEGHWMKVTSLAFLTYFKYYLPYKLSVNTNVINRALRHDFLLIREVCTFSTAPSDVASYVSAALWSLLPVSAAGYMLRSPDWGRDAGLAALVAARVARRHLWPLKQLESALDVRYVAACHSVFGGLLREDRISESTADCCADGQTLFVLSAYTTDCSVLGFAGEARGIDQLAFVLNTAYCLLGVKGPPPAPNLDRSKPWVLKALTQHLHVLPTKSEGVDKVSFSCSSVHTPTPESEPVEKVGSTATTHRSI</sequence>
<proteinExistence type="predicted"/>
<name>A0A444V809_ACIRT</name>
<keyword evidence="3" id="KW-1185">Reference proteome</keyword>
<evidence type="ECO:0000313" key="2">
    <source>
        <dbReference type="EMBL" id="RXM96557.1"/>
    </source>
</evidence>
<accession>A0A444V809</accession>
<evidence type="ECO:0000313" key="3">
    <source>
        <dbReference type="Proteomes" id="UP000289886"/>
    </source>
</evidence>
<dbReference type="EMBL" id="SCEB01001571">
    <property type="protein sequence ID" value="RXM96557.1"/>
    <property type="molecule type" value="Genomic_DNA"/>
</dbReference>
<comment type="caution">
    <text evidence="2">The sequence shown here is derived from an EMBL/GenBank/DDBJ whole genome shotgun (WGS) entry which is preliminary data.</text>
</comment>
<organism evidence="2 3">
    <name type="scientific">Acipenser ruthenus</name>
    <name type="common">Sterlet sturgeon</name>
    <dbReference type="NCBI Taxonomy" id="7906"/>
    <lineage>
        <taxon>Eukaryota</taxon>
        <taxon>Metazoa</taxon>
        <taxon>Chordata</taxon>
        <taxon>Craniata</taxon>
        <taxon>Vertebrata</taxon>
        <taxon>Euteleostomi</taxon>
        <taxon>Actinopterygii</taxon>
        <taxon>Chondrostei</taxon>
        <taxon>Acipenseriformes</taxon>
        <taxon>Acipenseridae</taxon>
        <taxon>Acipenser</taxon>
    </lineage>
</organism>
<dbReference type="Proteomes" id="UP000289886">
    <property type="component" value="Unassembled WGS sequence"/>
</dbReference>
<evidence type="ECO:0000256" key="1">
    <source>
        <dbReference type="SAM" id="MobiDB-lite"/>
    </source>
</evidence>
<reference evidence="2 3" key="1">
    <citation type="submission" date="2019-01" db="EMBL/GenBank/DDBJ databases">
        <title>Draft Genome and Complete Hox-Cluster Characterization of the Sterlet Sturgeon (Acipenser ruthenus).</title>
        <authorList>
            <person name="Wei Q."/>
        </authorList>
    </citation>
    <scope>NUCLEOTIDE SEQUENCE [LARGE SCALE GENOMIC DNA]</scope>
    <source>
        <strain evidence="2">WHYD16114868_AA</strain>
        <tissue evidence="2">Blood</tissue>
    </source>
</reference>
<feature type="region of interest" description="Disordered" evidence="1">
    <location>
        <begin position="239"/>
        <end position="262"/>
    </location>
</feature>
<dbReference type="AlphaFoldDB" id="A0A444V809"/>